<dbReference type="Proteomes" id="UP000009045">
    <property type="component" value="Chromosome"/>
</dbReference>
<accession>F7X7T3</accession>
<dbReference type="KEGG" id="smx:SM11_chr0240"/>
<dbReference type="PATRIC" id="fig|707241.3.peg.242"/>
<evidence type="ECO:0000313" key="2">
    <source>
        <dbReference type="Proteomes" id="UP000009045"/>
    </source>
</evidence>
<organism evidence="1 2">
    <name type="scientific">Sinorhizobium meliloti (strain SM11)</name>
    <dbReference type="NCBI Taxonomy" id="707241"/>
    <lineage>
        <taxon>Bacteria</taxon>
        <taxon>Pseudomonadati</taxon>
        <taxon>Pseudomonadota</taxon>
        <taxon>Alphaproteobacteria</taxon>
        <taxon>Hyphomicrobiales</taxon>
        <taxon>Rhizobiaceae</taxon>
        <taxon>Sinorhizobium/Ensifer group</taxon>
        <taxon>Sinorhizobium</taxon>
    </lineage>
</organism>
<reference evidence="1 2" key="1">
    <citation type="journal article" date="2011" name="J. Biotechnol.">
        <title>The complete genome sequence of the dominant Sinorhizobium meliloti field isolate SM11 extends the S. meliloti pan-genome.</title>
        <authorList>
            <person name="Schneiker-Bekel S."/>
            <person name="Wibberg D."/>
            <person name="Bekel T."/>
            <person name="Blom J."/>
            <person name="Linke B."/>
            <person name="Neuweger H."/>
            <person name="Stiens M."/>
            <person name="Vorholter F.J."/>
            <person name="Weidner S."/>
            <person name="Goesmann A."/>
            <person name="Puhler A."/>
            <person name="Schluter A."/>
        </authorList>
    </citation>
    <scope>NUCLEOTIDE SEQUENCE [LARGE SCALE GENOMIC DNA]</scope>
    <source>
        <strain evidence="1 2">SM11</strain>
    </source>
</reference>
<gene>
    <name evidence="1" type="ordered locus">SM11_chr0240</name>
</gene>
<dbReference type="EMBL" id="CP001830">
    <property type="protein sequence ID" value="AEH77523.1"/>
    <property type="molecule type" value="Genomic_DNA"/>
</dbReference>
<dbReference type="AlphaFoldDB" id="F7X7T3"/>
<protein>
    <submittedName>
        <fullName evidence="1">Uncharacterized protein</fullName>
    </submittedName>
</protein>
<sequence length="64" mass="7251">MIVDFKYSLGDVVRTRRGDSGKVVAMSVSEGRNGFGLFKSYRLELDDDTQSWCPEFKIDSVVGW</sequence>
<name>F7X7T3_SINMM</name>
<proteinExistence type="predicted"/>
<evidence type="ECO:0000313" key="1">
    <source>
        <dbReference type="EMBL" id="AEH77523.1"/>
    </source>
</evidence>
<dbReference type="HOGENOM" id="CLU_2865429_0_0_5"/>
<dbReference type="RefSeq" id="WP_014528963.1">
    <property type="nucleotide sequence ID" value="NC_017325.1"/>
</dbReference>